<feature type="binding site" evidence="11">
    <location>
        <position position="46"/>
    </location>
    <ligand>
        <name>Mg(2+)</name>
        <dbReference type="ChEBI" id="CHEBI:18420"/>
    </ligand>
</feature>
<keyword evidence="2 11" id="KW-0808">Transferase</keyword>
<dbReference type="InterPro" id="IPR032810">
    <property type="entry name" value="CCA-adding_enz_C"/>
</dbReference>
<comment type="catalytic activity">
    <reaction evidence="11">
        <text>a tRNA precursor + 2 CTP + ATP = a tRNA with a 3' CCA end + 3 diphosphate</text>
        <dbReference type="Rhea" id="RHEA:14433"/>
        <dbReference type="Rhea" id="RHEA-COMP:10465"/>
        <dbReference type="Rhea" id="RHEA-COMP:10468"/>
        <dbReference type="ChEBI" id="CHEBI:30616"/>
        <dbReference type="ChEBI" id="CHEBI:33019"/>
        <dbReference type="ChEBI" id="CHEBI:37563"/>
        <dbReference type="ChEBI" id="CHEBI:74896"/>
        <dbReference type="ChEBI" id="CHEBI:83071"/>
        <dbReference type="EC" id="2.7.7.72"/>
    </reaction>
</comment>
<dbReference type="RefSeq" id="WP_170169941.1">
    <property type="nucleotide sequence ID" value="NZ_NGKA01000001.1"/>
</dbReference>
<dbReference type="EMBL" id="NGKA01000001">
    <property type="protein sequence ID" value="RSU15586.1"/>
    <property type="molecule type" value="Genomic_DNA"/>
</dbReference>
<evidence type="ECO:0000256" key="10">
    <source>
        <dbReference type="ARBA" id="ARBA00022884"/>
    </source>
</evidence>
<dbReference type="InterPro" id="IPR050264">
    <property type="entry name" value="Bact_CCA-adding_enz_type3_sf"/>
</dbReference>
<dbReference type="GO" id="GO:0000049">
    <property type="term" value="F:tRNA binding"/>
    <property type="evidence" value="ECO:0007669"/>
    <property type="project" value="UniProtKB-UniRule"/>
</dbReference>
<evidence type="ECO:0000313" key="16">
    <source>
        <dbReference type="Proteomes" id="UP000287605"/>
    </source>
</evidence>
<evidence type="ECO:0000256" key="7">
    <source>
        <dbReference type="ARBA" id="ARBA00022800"/>
    </source>
</evidence>
<dbReference type="InterPro" id="IPR043519">
    <property type="entry name" value="NT_sf"/>
</dbReference>
<dbReference type="Proteomes" id="UP000287605">
    <property type="component" value="Unassembled WGS sequence"/>
</dbReference>
<dbReference type="GO" id="GO:0042245">
    <property type="term" value="P:RNA repair"/>
    <property type="evidence" value="ECO:0007669"/>
    <property type="project" value="UniProtKB-KW"/>
</dbReference>
<organism evidence="15 16">
    <name type="scientific">Vagococcus elongatus</name>
    <dbReference type="NCBI Taxonomy" id="180344"/>
    <lineage>
        <taxon>Bacteria</taxon>
        <taxon>Bacillati</taxon>
        <taxon>Bacillota</taxon>
        <taxon>Bacilli</taxon>
        <taxon>Lactobacillales</taxon>
        <taxon>Enterococcaceae</taxon>
        <taxon>Vagococcus</taxon>
    </lineage>
</organism>
<feature type="binding site" evidence="11">
    <location>
        <position position="44"/>
    </location>
    <ligand>
        <name>Mg(2+)</name>
        <dbReference type="ChEBI" id="CHEBI:18420"/>
    </ligand>
</feature>
<evidence type="ECO:0000256" key="3">
    <source>
        <dbReference type="ARBA" id="ARBA00022694"/>
    </source>
</evidence>
<keyword evidence="6 11" id="KW-0547">Nucleotide-binding</keyword>
<comment type="miscellaneous">
    <text evidence="11">A single active site specifically recognizes both ATP and CTP and is responsible for their addition.</text>
</comment>
<feature type="binding site" evidence="11">
    <location>
        <position position="161"/>
    </location>
    <ligand>
        <name>ATP</name>
        <dbReference type="ChEBI" id="CHEBI:30616"/>
    </ligand>
</feature>
<dbReference type="EC" id="2.7.7.72" evidence="11"/>
<comment type="caution">
    <text evidence="15">The sequence shown here is derived from an EMBL/GenBank/DDBJ whole genome shotgun (WGS) entry which is preliminary data.</text>
</comment>
<evidence type="ECO:0000256" key="1">
    <source>
        <dbReference type="ARBA" id="ARBA00001946"/>
    </source>
</evidence>
<gene>
    <name evidence="11" type="primary">cca</name>
    <name evidence="15" type="ORF">CBF29_00490</name>
</gene>
<dbReference type="PANTHER" id="PTHR46173">
    <property type="entry name" value="CCA TRNA NUCLEOTIDYLTRANSFERASE 1, MITOCHONDRIAL"/>
    <property type="match status" value="1"/>
</dbReference>
<feature type="binding site" evidence="11">
    <location>
        <position position="115"/>
    </location>
    <ligand>
        <name>CTP</name>
        <dbReference type="ChEBI" id="CHEBI:37563"/>
    </ligand>
</feature>
<comment type="similarity">
    <text evidence="11">Belongs to the tRNA nucleotidyltransferase/poly(A) polymerase family. Bacterial CCA-adding enzyme type 3 subfamily.</text>
</comment>
<keyword evidence="4 11" id="KW-0548">Nucleotidyltransferase</keyword>
<evidence type="ECO:0000256" key="9">
    <source>
        <dbReference type="ARBA" id="ARBA00022842"/>
    </source>
</evidence>
<comment type="subunit">
    <text evidence="11">Homodimer.</text>
</comment>
<dbReference type="Pfam" id="PF12627">
    <property type="entry name" value="PolyA_pol_RNAbd"/>
    <property type="match status" value="1"/>
</dbReference>
<evidence type="ECO:0000256" key="8">
    <source>
        <dbReference type="ARBA" id="ARBA00022840"/>
    </source>
</evidence>
<dbReference type="Gene3D" id="1.10.246.80">
    <property type="match status" value="1"/>
</dbReference>
<protein>
    <recommendedName>
        <fullName evidence="11">CCA-adding enzyme</fullName>
        <ecNumber evidence="11">2.7.7.72</ecNumber>
    </recommendedName>
    <alternativeName>
        <fullName evidence="11">CCA tRNA nucleotidyltransferase</fullName>
    </alternativeName>
    <alternativeName>
        <fullName evidence="11">tRNA CCA-pyrophosphorylase</fullName>
    </alternativeName>
    <alternativeName>
        <fullName evidence="11">tRNA adenylyl-/cytidylyl- transferase</fullName>
    </alternativeName>
    <alternativeName>
        <fullName evidence="11">tRNA nucleotidyltransferase</fullName>
    </alternativeName>
    <alternativeName>
        <fullName evidence="11">tRNA-NT</fullName>
    </alternativeName>
</protein>
<feature type="domain" description="Poly A polymerase head" evidence="12">
    <location>
        <begin position="26"/>
        <end position="146"/>
    </location>
</feature>
<feature type="domain" description="CCA-adding enzyme C-terminal" evidence="14">
    <location>
        <begin position="249"/>
        <end position="395"/>
    </location>
</feature>
<dbReference type="GO" id="GO:0004810">
    <property type="term" value="F:CCA tRNA nucleotidyltransferase activity"/>
    <property type="evidence" value="ECO:0007669"/>
    <property type="project" value="UniProtKB-UniRule"/>
</dbReference>
<feature type="binding site" evidence="11">
    <location>
        <position position="31"/>
    </location>
    <ligand>
        <name>CTP</name>
        <dbReference type="ChEBI" id="CHEBI:37563"/>
    </ligand>
</feature>
<evidence type="ECO:0000256" key="4">
    <source>
        <dbReference type="ARBA" id="ARBA00022695"/>
    </source>
</evidence>
<dbReference type="GO" id="GO:0160016">
    <property type="term" value="F:CCACCA tRNA nucleotidyltransferase activity"/>
    <property type="evidence" value="ECO:0007669"/>
    <property type="project" value="RHEA"/>
</dbReference>
<dbReference type="GO" id="GO:0001680">
    <property type="term" value="P:tRNA 3'-terminal CCA addition"/>
    <property type="evidence" value="ECO:0007669"/>
    <property type="project" value="UniProtKB-UniRule"/>
</dbReference>
<evidence type="ECO:0000256" key="2">
    <source>
        <dbReference type="ARBA" id="ARBA00022679"/>
    </source>
</evidence>
<evidence type="ECO:0000259" key="13">
    <source>
        <dbReference type="Pfam" id="PF12627"/>
    </source>
</evidence>
<keyword evidence="10 11" id="KW-0694">RNA-binding</keyword>
<evidence type="ECO:0000256" key="5">
    <source>
        <dbReference type="ARBA" id="ARBA00022723"/>
    </source>
</evidence>
<dbReference type="Gene3D" id="3.30.460.10">
    <property type="entry name" value="Beta Polymerase, domain 2"/>
    <property type="match status" value="1"/>
</dbReference>
<feature type="binding site" evidence="11">
    <location>
        <position position="34"/>
    </location>
    <ligand>
        <name>CTP</name>
        <dbReference type="ChEBI" id="CHEBI:37563"/>
    </ligand>
</feature>
<comment type="function">
    <text evidence="11">Catalyzes the addition and repair of the essential 3'-terminal CCA sequence in tRNAs without using a nucleic acid template. Adds these three nucleotides in the order of C, C, and A to the tRNA nucleotide-73, using CTP and ATP as substrates and producing inorganic pyrophosphate. tRNA 3'-terminal CCA addition is required both for tRNA processing and repair. Also involved in tRNA surveillance by mediating tandem CCA addition to generate a CCACCA at the 3' terminus of unstable tRNAs. While stable tRNAs receive only 3'-terminal CCA, unstable tRNAs are marked with CCACCA and rapidly degraded.</text>
</comment>
<proteinExistence type="inferred from homology"/>
<feature type="binding site" evidence="11">
    <location>
        <position position="167"/>
    </location>
    <ligand>
        <name>CTP</name>
        <dbReference type="ChEBI" id="CHEBI:37563"/>
    </ligand>
</feature>
<keyword evidence="5 11" id="KW-0479">Metal-binding</keyword>
<dbReference type="CDD" id="cd05398">
    <property type="entry name" value="NT_ClassII-CCAase"/>
    <property type="match status" value="1"/>
</dbReference>
<feature type="binding site" evidence="11">
    <location>
        <position position="161"/>
    </location>
    <ligand>
        <name>CTP</name>
        <dbReference type="ChEBI" id="CHEBI:37563"/>
    </ligand>
</feature>
<dbReference type="Pfam" id="PF01743">
    <property type="entry name" value="PolyA_pol"/>
    <property type="match status" value="1"/>
</dbReference>
<sequence>MGHKLPTEFEQAIPVMNKIREAGFEAYFVGGCVRDLLLGTPIHDIDIATNAFPQEIKGIFPRTIDVGIEHGTVLVLYHQNKYEITTFRTESGYQDFRRPDEVVFVRKLADDLKRRDFTINALAMTTEGQMIDLFGGQADLQRKIIRAVGEPQERFHEDALRMMRAVRFASQLGFSIEEQTLAAIKDHHALLHHISVERIQIEFIKLMSESKRSIGLTPFLECGLYESCPGFSNHLTGLTKLMTLPETEIKKEAVIWTIIAYFLNLKENEVNRFLRAWKLSNQLIKTVGTILPAYHYRLHDFWTPLTVYPLSREEVIMVEEMLALTNQTGRLSEALACYDGLTIHSLKDLSISGADILASTKKKPGPWVGELLEEVEEKVILKDLPNDSQRLMQYVSERGDSK</sequence>
<name>A0A430B5E0_9ENTE</name>
<dbReference type="AlphaFoldDB" id="A0A430B5E0"/>
<dbReference type="GO" id="GO:0000287">
    <property type="term" value="F:magnesium ion binding"/>
    <property type="evidence" value="ECO:0007669"/>
    <property type="project" value="UniProtKB-UniRule"/>
</dbReference>
<evidence type="ECO:0000256" key="11">
    <source>
        <dbReference type="HAMAP-Rule" id="MF_01263"/>
    </source>
</evidence>
<evidence type="ECO:0000259" key="12">
    <source>
        <dbReference type="Pfam" id="PF01743"/>
    </source>
</evidence>
<keyword evidence="8 11" id="KW-0067">ATP-binding</keyword>
<feature type="domain" description="tRNA nucleotidyltransferase/poly(A) polymerase RNA and SrmB- binding" evidence="13">
    <location>
        <begin position="173"/>
        <end position="230"/>
    </location>
</feature>
<dbReference type="SUPFAM" id="SSF81891">
    <property type="entry name" value="Poly A polymerase C-terminal region-like"/>
    <property type="match status" value="1"/>
</dbReference>
<dbReference type="Gene3D" id="1.20.58.560">
    <property type="match status" value="1"/>
</dbReference>
<dbReference type="Gene3D" id="1.10.110.30">
    <property type="match status" value="1"/>
</dbReference>
<comment type="cofactor">
    <cofactor evidence="1 11">
        <name>Mg(2+)</name>
        <dbReference type="ChEBI" id="CHEBI:18420"/>
    </cofactor>
</comment>
<dbReference type="Pfam" id="PF13735">
    <property type="entry name" value="tRNA_NucTran2_2"/>
    <property type="match status" value="1"/>
</dbReference>
<feature type="binding site" evidence="11">
    <location>
        <position position="158"/>
    </location>
    <ligand>
        <name>ATP</name>
        <dbReference type="ChEBI" id="CHEBI:30616"/>
    </ligand>
</feature>
<keyword evidence="7 11" id="KW-0692">RNA repair</keyword>
<feature type="binding site" evidence="11">
    <location>
        <position position="34"/>
    </location>
    <ligand>
        <name>ATP</name>
        <dbReference type="ChEBI" id="CHEBI:30616"/>
    </ligand>
</feature>
<dbReference type="InterPro" id="IPR023068">
    <property type="entry name" value="CCA-adding_enz_firmicutes"/>
</dbReference>
<keyword evidence="9 11" id="KW-0460">Magnesium</keyword>
<dbReference type="InterPro" id="IPR002646">
    <property type="entry name" value="PolA_pol_head_dom"/>
</dbReference>
<dbReference type="InterPro" id="IPR032828">
    <property type="entry name" value="PolyA_RNA-bd"/>
</dbReference>
<reference evidence="15 16" key="1">
    <citation type="submission" date="2017-05" db="EMBL/GenBank/DDBJ databases">
        <title>Vagococcus spp. assemblies.</title>
        <authorList>
            <person name="Gulvik C.A."/>
        </authorList>
    </citation>
    <scope>NUCLEOTIDE SEQUENCE [LARGE SCALE GENOMIC DNA]</scope>
    <source>
        <strain evidence="15 16">CCUG 51432</strain>
    </source>
</reference>
<feature type="binding site" evidence="11">
    <location>
        <position position="158"/>
    </location>
    <ligand>
        <name>CTP</name>
        <dbReference type="ChEBI" id="CHEBI:37563"/>
    </ligand>
</feature>
<comment type="catalytic activity">
    <reaction evidence="11">
        <text>a tRNA with a 3' CCA end + 2 CTP + ATP = a tRNA with a 3' CCACCA end + 3 diphosphate</text>
        <dbReference type="Rhea" id="RHEA:76235"/>
        <dbReference type="Rhea" id="RHEA-COMP:10468"/>
        <dbReference type="Rhea" id="RHEA-COMP:18655"/>
        <dbReference type="ChEBI" id="CHEBI:30616"/>
        <dbReference type="ChEBI" id="CHEBI:33019"/>
        <dbReference type="ChEBI" id="CHEBI:37563"/>
        <dbReference type="ChEBI" id="CHEBI:83071"/>
        <dbReference type="ChEBI" id="CHEBI:195187"/>
    </reaction>
</comment>
<dbReference type="HAMAP" id="MF_01263">
    <property type="entry name" value="CCA_bact_type3"/>
    <property type="match status" value="1"/>
</dbReference>
<evidence type="ECO:0000256" key="6">
    <source>
        <dbReference type="ARBA" id="ARBA00022741"/>
    </source>
</evidence>
<feature type="binding site" evidence="11">
    <location>
        <position position="164"/>
    </location>
    <ligand>
        <name>ATP</name>
        <dbReference type="ChEBI" id="CHEBI:30616"/>
    </ligand>
</feature>
<feature type="binding site" evidence="11">
    <location>
        <position position="31"/>
    </location>
    <ligand>
        <name>ATP</name>
        <dbReference type="ChEBI" id="CHEBI:30616"/>
    </ligand>
</feature>
<dbReference type="NCBIfam" id="NF009814">
    <property type="entry name" value="PRK13299.1"/>
    <property type="match status" value="1"/>
</dbReference>
<keyword evidence="3 11" id="KW-0819">tRNA processing</keyword>
<keyword evidence="16" id="KW-1185">Reference proteome</keyword>
<dbReference type="PANTHER" id="PTHR46173:SF1">
    <property type="entry name" value="CCA TRNA NUCLEOTIDYLTRANSFERASE 1, MITOCHONDRIAL"/>
    <property type="match status" value="1"/>
</dbReference>
<accession>A0A430B5E0</accession>
<evidence type="ECO:0000259" key="14">
    <source>
        <dbReference type="Pfam" id="PF13735"/>
    </source>
</evidence>
<feature type="binding site" evidence="11">
    <location>
        <position position="115"/>
    </location>
    <ligand>
        <name>ATP</name>
        <dbReference type="ChEBI" id="CHEBI:30616"/>
    </ligand>
</feature>
<dbReference type="SUPFAM" id="SSF81301">
    <property type="entry name" value="Nucleotidyltransferase"/>
    <property type="match status" value="1"/>
</dbReference>
<feature type="binding site" evidence="11">
    <location>
        <position position="167"/>
    </location>
    <ligand>
        <name>ATP</name>
        <dbReference type="ChEBI" id="CHEBI:30616"/>
    </ligand>
</feature>
<dbReference type="GO" id="GO:0005524">
    <property type="term" value="F:ATP binding"/>
    <property type="evidence" value="ECO:0007669"/>
    <property type="project" value="UniProtKB-UniRule"/>
</dbReference>
<evidence type="ECO:0000313" key="15">
    <source>
        <dbReference type="EMBL" id="RSU15586.1"/>
    </source>
</evidence>
<feature type="binding site" evidence="11">
    <location>
        <position position="164"/>
    </location>
    <ligand>
        <name>CTP</name>
        <dbReference type="ChEBI" id="CHEBI:37563"/>
    </ligand>
</feature>